<comment type="caution">
    <text evidence="1">The sequence shown here is derived from an EMBL/GenBank/DDBJ whole genome shotgun (WGS) entry which is preliminary data.</text>
</comment>
<keyword evidence="2" id="KW-1185">Reference proteome</keyword>
<dbReference type="EMBL" id="JBFALK010000007">
    <property type="protein sequence ID" value="MEV0970118.1"/>
    <property type="molecule type" value="Genomic_DNA"/>
</dbReference>
<proteinExistence type="predicted"/>
<evidence type="ECO:0000313" key="1">
    <source>
        <dbReference type="EMBL" id="MEV0970118.1"/>
    </source>
</evidence>
<protein>
    <submittedName>
        <fullName evidence="1">Uncharacterized protein</fullName>
    </submittedName>
</protein>
<accession>A0ABV3GEU2</accession>
<dbReference type="RefSeq" id="WP_061258413.1">
    <property type="nucleotide sequence ID" value="NZ_JBFALK010000007.1"/>
</dbReference>
<reference evidence="1 2" key="1">
    <citation type="submission" date="2024-06" db="EMBL/GenBank/DDBJ databases">
        <title>The Natural Products Discovery Center: Release of the First 8490 Sequenced Strains for Exploring Actinobacteria Biosynthetic Diversity.</title>
        <authorList>
            <person name="Kalkreuter E."/>
            <person name="Kautsar S.A."/>
            <person name="Yang D."/>
            <person name="Bader C.D."/>
            <person name="Teijaro C.N."/>
            <person name="Fluegel L."/>
            <person name="Davis C.M."/>
            <person name="Simpson J.R."/>
            <person name="Lauterbach L."/>
            <person name="Steele A.D."/>
            <person name="Gui C."/>
            <person name="Meng S."/>
            <person name="Li G."/>
            <person name="Viehrig K."/>
            <person name="Ye F."/>
            <person name="Su P."/>
            <person name="Kiefer A.F."/>
            <person name="Nichols A."/>
            <person name="Cepeda A.J."/>
            <person name="Yan W."/>
            <person name="Fan B."/>
            <person name="Jiang Y."/>
            <person name="Adhikari A."/>
            <person name="Zheng C.-J."/>
            <person name="Schuster L."/>
            <person name="Cowan T.M."/>
            <person name="Smanski M.J."/>
            <person name="Chevrette M.G."/>
            <person name="De Carvalho L.P.S."/>
            <person name="Shen B."/>
        </authorList>
    </citation>
    <scope>NUCLEOTIDE SEQUENCE [LARGE SCALE GENOMIC DNA]</scope>
    <source>
        <strain evidence="1 2">NPDC050100</strain>
    </source>
</reference>
<dbReference type="Proteomes" id="UP001551675">
    <property type="component" value="Unassembled WGS sequence"/>
</dbReference>
<organism evidence="1 2">
    <name type="scientific">Microtetraspora glauca</name>
    <dbReference type="NCBI Taxonomy" id="1996"/>
    <lineage>
        <taxon>Bacteria</taxon>
        <taxon>Bacillati</taxon>
        <taxon>Actinomycetota</taxon>
        <taxon>Actinomycetes</taxon>
        <taxon>Streptosporangiales</taxon>
        <taxon>Streptosporangiaceae</taxon>
        <taxon>Microtetraspora</taxon>
    </lineage>
</organism>
<gene>
    <name evidence="1" type="ORF">AB0I59_15880</name>
</gene>
<sequence length="441" mass="48970">MLLLAVHLQLNVQEILATLNGRSLTLTNERNQADALYTTLLHLRRALELLPEETDHPAKPPSLRDLQSRQDQVLNAQLSARAHRREDLAQRRRDPHLPPACWKITRYDPNGVFEAHMQDEDGRLGPRYGGWAPVPDAIPALLRAWSVPASRPIEVTWRCSTPAMPNRLLPYGGGSPGPDDTPGRRLNPRDALKGLWHDDLDLNRDRFADYMRRVRQAWPGQATVADFLRQRTDELNASQPPAPDLVQLLQSTYNHVHEIGPNSSDRVGLGTTVTCGWIAPVAVARVDQVWNDFASHRPGTVPAMLTALLGPSVEKALRIWSLDDDPVRVNRIPGPAGPLYTLDDNGAHRLTAARLAGLPGIWATIEQPALSLRVQPYQVRVRNKDAIRLLACWRGLLARGLVAGRLEEDPHLPALSTLHLDDAAAIWLLATPRQAIAWAAT</sequence>
<evidence type="ECO:0000313" key="2">
    <source>
        <dbReference type="Proteomes" id="UP001551675"/>
    </source>
</evidence>
<name>A0ABV3GEU2_MICGL</name>